<proteinExistence type="predicted"/>
<name>A0A8J3TJL0_9ACTN</name>
<dbReference type="AlphaFoldDB" id="A0A8J3TJL0"/>
<comment type="caution">
    <text evidence="2">The sequence shown here is derived from an EMBL/GenBank/DDBJ whole genome shotgun (WGS) entry which is preliminary data.</text>
</comment>
<gene>
    <name evidence="2" type="ORF">Pme01_21720</name>
</gene>
<evidence type="ECO:0000313" key="3">
    <source>
        <dbReference type="Proteomes" id="UP000599074"/>
    </source>
</evidence>
<keyword evidence="1" id="KW-0472">Membrane</keyword>
<dbReference type="RefSeq" id="WP_168114567.1">
    <property type="nucleotide sequence ID" value="NZ_BOON01000018.1"/>
</dbReference>
<sequence length="505" mass="53642">MSQFEFPPRSTRGSVLGFTWGQVACVVAAVIAFVVAANLLVAQNRWPAAGLVAVAVLLVVLALVRIRGRRLTDWLPIAAGALLQSAAGQDSYRGAVFAPAAHAGHPDLPGAAAGYRWLTGVAADGTTEIGLLHHRAERTVTAALRCSGQHLVLADTDVQNRRLADWANALNILGTEYGEYGLARWALTERAVPDTSNRARRYLANRAVDTTSAAYQSLAELTAAATPTAQRHDVYLAVCFDVARLSGEISEAGGGDAAIAAVVVDKLAGIEATVVEAGLTSHGWLSPRGYAAVLRTQFDPDDQELVDLRSTGNGASTGVPEGVSPGLAGPAAAEKTGWSIYRHDSGVSQTLWVTDMPRQRVGATWLTPLYATTTSRRTVTLVAEPVPAALAQLAVRRDKVARAGDEVTKRKLRLVRTARETAEARAVEQIDREQAAGHVRYRYAVLVTVTAEDVAALKRDVRAAKRILGRAGCETVTLYGEQDQAFAAGALPLARGLKPMRGWLA</sequence>
<keyword evidence="1" id="KW-1133">Transmembrane helix</keyword>
<dbReference type="NCBIfam" id="NF042935">
    <property type="entry name" value="SCO6880_fam"/>
    <property type="match status" value="1"/>
</dbReference>
<dbReference type="EMBL" id="BOON01000018">
    <property type="protein sequence ID" value="GII22575.1"/>
    <property type="molecule type" value="Genomic_DNA"/>
</dbReference>
<keyword evidence="3" id="KW-1185">Reference proteome</keyword>
<reference evidence="2" key="1">
    <citation type="submission" date="2021-01" db="EMBL/GenBank/DDBJ databases">
        <title>Whole genome shotgun sequence of Planosporangium mesophilum NBRC 109066.</title>
        <authorList>
            <person name="Komaki H."/>
            <person name="Tamura T."/>
        </authorList>
    </citation>
    <scope>NUCLEOTIDE SEQUENCE</scope>
    <source>
        <strain evidence="2">NBRC 109066</strain>
    </source>
</reference>
<dbReference type="Proteomes" id="UP000599074">
    <property type="component" value="Unassembled WGS sequence"/>
</dbReference>
<feature type="transmembrane region" description="Helical" evidence="1">
    <location>
        <begin position="46"/>
        <end position="64"/>
    </location>
</feature>
<evidence type="ECO:0000256" key="1">
    <source>
        <dbReference type="SAM" id="Phobius"/>
    </source>
</evidence>
<accession>A0A8J3TJL0</accession>
<feature type="transmembrane region" description="Helical" evidence="1">
    <location>
        <begin position="20"/>
        <end position="40"/>
    </location>
</feature>
<protein>
    <recommendedName>
        <fullName evidence="4">PrgI family protein</fullName>
    </recommendedName>
</protein>
<dbReference type="InterPro" id="IPR049978">
    <property type="entry name" value="SCO6880-like"/>
</dbReference>
<evidence type="ECO:0008006" key="4">
    <source>
        <dbReference type="Google" id="ProtNLM"/>
    </source>
</evidence>
<keyword evidence="1" id="KW-0812">Transmembrane</keyword>
<evidence type="ECO:0000313" key="2">
    <source>
        <dbReference type="EMBL" id="GII22575.1"/>
    </source>
</evidence>
<organism evidence="2 3">
    <name type="scientific">Planosporangium mesophilum</name>
    <dbReference type="NCBI Taxonomy" id="689768"/>
    <lineage>
        <taxon>Bacteria</taxon>
        <taxon>Bacillati</taxon>
        <taxon>Actinomycetota</taxon>
        <taxon>Actinomycetes</taxon>
        <taxon>Micromonosporales</taxon>
        <taxon>Micromonosporaceae</taxon>
        <taxon>Planosporangium</taxon>
    </lineage>
</organism>